<evidence type="ECO:0000313" key="1">
    <source>
        <dbReference type="EMBL" id="JAI04650.1"/>
    </source>
</evidence>
<proteinExistence type="predicted"/>
<name>A0A0E9XPS2_ANGAN</name>
<protein>
    <submittedName>
        <fullName evidence="1">Uncharacterized protein</fullName>
    </submittedName>
</protein>
<organism evidence="1">
    <name type="scientific">Anguilla anguilla</name>
    <name type="common">European freshwater eel</name>
    <name type="synonym">Muraena anguilla</name>
    <dbReference type="NCBI Taxonomy" id="7936"/>
    <lineage>
        <taxon>Eukaryota</taxon>
        <taxon>Metazoa</taxon>
        <taxon>Chordata</taxon>
        <taxon>Craniata</taxon>
        <taxon>Vertebrata</taxon>
        <taxon>Euteleostomi</taxon>
        <taxon>Actinopterygii</taxon>
        <taxon>Neopterygii</taxon>
        <taxon>Teleostei</taxon>
        <taxon>Anguilliformes</taxon>
        <taxon>Anguillidae</taxon>
        <taxon>Anguilla</taxon>
    </lineage>
</organism>
<dbReference type="AlphaFoldDB" id="A0A0E9XPS2"/>
<sequence length="32" mass="3994">MCHLSKYAIFKNKYKDFHRLRSVSPHKYCTYK</sequence>
<dbReference type="EMBL" id="GBXM01003928">
    <property type="protein sequence ID" value="JAI04650.1"/>
    <property type="molecule type" value="Transcribed_RNA"/>
</dbReference>
<reference evidence="1" key="2">
    <citation type="journal article" date="2015" name="Fish Shellfish Immunol.">
        <title>Early steps in the European eel (Anguilla anguilla)-Vibrio vulnificus interaction in the gills: Role of the RtxA13 toxin.</title>
        <authorList>
            <person name="Callol A."/>
            <person name="Pajuelo D."/>
            <person name="Ebbesson L."/>
            <person name="Teles M."/>
            <person name="MacKenzie S."/>
            <person name="Amaro C."/>
        </authorList>
    </citation>
    <scope>NUCLEOTIDE SEQUENCE</scope>
</reference>
<reference evidence="1" key="1">
    <citation type="submission" date="2014-11" db="EMBL/GenBank/DDBJ databases">
        <authorList>
            <person name="Amaro Gonzalez C."/>
        </authorList>
    </citation>
    <scope>NUCLEOTIDE SEQUENCE</scope>
</reference>
<accession>A0A0E9XPS2</accession>